<gene>
    <name evidence="1" type="ORF">OTJ99_000094</name>
</gene>
<name>A0ABY7BGY7_9FIRM</name>
<keyword evidence="2" id="KW-1185">Reference proteome</keyword>
<organism evidence="1 2">
    <name type="scientific">Caldicellulosiruptor naganoensis</name>
    <dbReference type="NCBI Taxonomy" id="29324"/>
    <lineage>
        <taxon>Bacteria</taxon>
        <taxon>Bacillati</taxon>
        <taxon>Bacillota</taxon>
        <taxon>Bacillota incertae sedis</taxon>
        <taxon>Caldicellulosiruptorales</taxon>
        <taxon>Caldicellulosiruptoraceae</taxon>
        <taxon>Caldicellulosiruptor</taxon>
    </lineage>
</organism>
<evidence type="ECO:0000313" key="1">
    <source>
        <dbReference type="EMBL" id="WAM31663.1"/>
    </source>
</evidence>
<dbReference type="Proteomes" id="UP001164745">
    <property type="component" value="Chromosome"/>
</dbReference>
<evidence type="ECO:0008006" key="3">
    <source>
        <dbReference type="Google" id="ProtNLM"/>
    </source>
</evidence>
<protein>
    <recommendedName>
        <fullName evidence="3">Bacteriocin</fullName>
    </recommendedName>
</protein>
<sequence length="55" mass="5877">MKNGYTLRGIGQAGMRGAVSGFAKGIIKAPGIVGWGSIIWSFGEGFVRGWREYGK</sequence>
<evidence type="ECO:0000313" key="2">
    <source>
        <dbReference type="Proteomes" id="UP001164745"/>
    </source>
</evidence>
<proteinExistence type="predicted"/>
<accession>A0ABY7BGY7</accession>
<dbReference type="EMBL" id="CP113864">
    <property type="protein sequence ID" value="WAM31663.1"/>
    <property type="molecule type" value="Genomic_DNA"/>
</dbReference>
<dbReference type="RefSeq" id="WP_235374871.1">
    <property type="nucleotide sequence ID" value="NZ_CP113864.1"/>
</dbReference>
<reference evidence="1" key="1">
    <citation type="submission" date="2022-12" db="EMBL/GenBank/DDBJ databases">
        <authorList>
            <person name="Bing R.G."/>
            <person name="Willard D.J."/>
            <person name="Manesh M.J.H."/>
            <person name="Laemthong T."/>
            <person name="Crosby J.R."/>
            <person name="Kelly R.M."/>
        </authorList>
    </citation>
    <scope>NUCLEOTIDE SEQUENCE</scope>
    <source>
        <strain evidence="1">DSM 8991</strain>
    </source>
</reference>